<organism evidence="3 4">
    <name type="scientific">Agromyces archimandritae</name>
    <dbReference type="NCBI Taxonomy" id="2781962"/>
    <lineage>
        <taxon>Bacteria</taxon>
        <taxon>Bacillati</taxon>
        <taxon>Actinomycetota</taxon>
        <taxon>Actinomycetes</taxon>
        <taxon>Micrococcales</taxon>
        <taxon>Microbacteriaceae</taxon>
        <taxon>Agromyces</taxon>
    </lineage>
</organism>
<dbReference type="KEGG" id="aarc:G127AT_01500"/>
<evidence type="ECO:0000313" key="3">
    <source>
        <dbReference type="EMBL" id="QTX04956.1"/>
    </source>
</evidence>
<gene>
    <name evidence="3" type="ORF">G127AT_01500</name>
</gene>
<feature type="domain" description="DUF3322" evidence="2">
    <location>
        <begin position="9"/>
        <end position="191"/>
    </location>
</feature>
<evidence type="ECO:0000259" key="2">
    <source>
        <dbReference type="Pfam" id="PF11795"/>
    </source>
</evidence>
<feature type="domain" description="Wadjet protein JetD C-terminal" evidence="1">
    <location>
        <begin position="205"/>
        <end position="380"/>
    </location>
</feature>
<dbReference type="Pfam" id="PF11795">
    <property type="entry name" value="DUF3322"/>
    <property type="match status" value="1"/>
</dbReference>
<dbReference type="PIRSF" id="PIRSF028408">
    <property type="entry name" value="UCP028408"/>
    <property type="match status" value="1"/>
</dbReference>
<proteinExistence type="predicted"/>
<dbReference type="RefSeq" id="WP_210899099.1">
    <property type="nucleotide sequence ID" value="NZ_CP071696.1"/>
</dbReference>
<keyword evidence="4" id="KW-1185">Reference proteome</keyword>
<dbReference type="InterPro" id="IPR024537">
    <property type="entry name" value="DUF3322"/>
</dbReference>
<dbReference type="Pfam" id="PF09983">
    <property type="entry name" value="JetD_C"/>
    <property type="match status" value="1"/>
</dbReference>
<dbReference type="InterPro" id="IPR014544">
    <property type="entry name" value="UCP028408"/>
</dbReference>
<reference evidence="3" key="1">
    <citation type="submission" date="2021-03" db="EMBL/GenBank/DDBJ databases">
        <title>Agromyces archimandritus sp. nov., isolated from the cockroach Archimandrita tessellata.</title>
        <authorList>
            <person name="Guzman J."/>
            <person name="Ortuzar M."/>
            <person name="Poehlein A."/>
            <person name="Daniel R."/>
            <person name="Trujillo M."/>
            <person name="Vilcinskas A."/>
        </authorList>
    </citation>
    <scope>NUCLEOTIDE SEQUENCE</scope>
    <source>
        <strain evidence="3">G127AT</strain>
    </source>
</reference>
<accession>A0A975IQE7</accession>
<sequence length="385" mass="41784">MSAKRWSTPTDVVAAVRRRWNDGTLLCAYAADAPFPEIDLPLSGPTARTLGDDVERAREWAAALERAARGGRAFELVTGTVGGREIARTRLPVRARVVSYAQAFALLGTAADSERYRSLVEEAGAGSRAQQWALEHPLRALAVADDWAAILVAVARLDSARGSGAFLRQLGGPGVHTKLIESRRAVIGAILGVTTSANGFLDDLGLAPKPTFVRLRICDGAFGFPAGLTDLSLRTGELDRLDLAPERALIIENEVTFLSMPVPPGGVVLWGKGYDVHEPASLGWLRRTPVSYWGDLDTHGFAILNRVRTHLPQTTSLLMDRGTLLTHEDRWGREPAPITAALPTLTDAESALYEDLVTDRFGAAVRLEQELIDWKWVDAALVVEQ</sequence>
<dbReference type="AlphaFoldDB" id="A0A975IQE7"/>
<name>A0A975IQE7_9MICO</name>
<protein>
    <recommendedName>
        <fullName evidence="5">DUF3322 and DUF2220 domain-containing protein</fullName>
    </recommendedName>
</protein>
<dbReference type="Proteomes" id="UP000671914">
    <property type="component" value="Chromosome"/>
</dbReference>
<evidence type="ECO:0000313" key="4">
    <source>
        <dbReference type="Proteomes" id="UP000671914"/>
    </source>
</evidence>
<dbReference type="EMBL" id="CP071696">
    <property type="protein sequence ID" value="QTX04956.1"/>
    <property type="molecule type" value="Genomic_DNA"/>
</dbReference>
<evidence type="ECO:0000259" key="1">
    <source>
        <dbReference type="Pfam" id="PF09983"/>
    </source>
</evidence>
<evidence type="ECO:0008006" key="5">
    <source>
        <dbReference type="Google" id="ProtNLM"/>
    </source>
</evidence>
<dbReference type="InterPro" id="IPR024534">
    <property type="entry name" value="JetD_C"/>
</dbReference>